<organism evidence="1 2">
    <name type="scientific">Porites evermanni</name>
    <dbReference type="NCBI Taxonomy" id="104178"/>
    <lineage>
        <taxon>Eukaryota</taxon>
        <taxon>Metazoa</taxon>
        <taxon>Cnidaria</taxon>
        <taxon>Anthozoa</taxon>
        <taxon>Hexacorallia</taxon>
        <taxon>Scleractinia</taxon>
        <taxon>Fungiina</taxon>
        <taxon>Poritidae</taxon>
        <taxon>Porites</taxon>
    </lineage>
</organism>
<evidence type="ECO:0000313" key="1">
    <source>
        <dbReference type="EMBL" id="CAH3020428.1"/>
    </source>
</evidence>
<comment type="caution">
    <text evidence="1">The sequence shown here is derived from an EMBL/GenBank/DDBJ whole genome shotgun (WGS) entry which is preliminary data.</text>
</comment>
<proteinExistence type="predicted"/>
<dbReference type="EMBL" id="CALNXI010000147">
    <property type="protein sequence ID" value="CAH3020428.1"/>
    <property type="molecule type" value="Genomic_DNA"/>
</dbReference>
<name>A0ABN8LT43_9CNID</name>
<feature type="non-terminal residue" evidence="1">
    <location>
        <position position="72"/>
    </location>
</feature>
<protein>
    <submittedName>
        <fullName evidence="1">Uncharacterized protein</fullName>
    </submittedName>
</protein>
<accession>A0ABN8LT43</accession>
<dbReference type="Proteomes" id="UP001159427">
    <property type="component" value="Unassembled WGS sequence"/>
</dbReference>
<keyword evidence="2" id="KW-1185">Reference proteome</keyword>
<sequence>MYYQLFYFLEDEGMLDPFNTLHLWRNAWSRHCMRTVKSPIRLWVSGQLQNPVVIELSSAELQSYGAEGVLDE</sequence>
<reference evidence="1 2" key="1">
    <citation type="submission" date="2022-05" db="EMBL/GenBank/DDBJ databases">
        <authorList>
            <consortium name="Genoscope - CEA"/>
            <person name="William W."/>
        </authorList>
    </citation>
    <scope>NUCLEOTIDE SEQUENCE [LARGE SCALE GENOMIC DNA]</scope>
</reference>
<gene>
    <name evidence="1" type="ORF">PEVE_00007089</name>
</gene>
<evidence type="ECO:0000313" key="2">
    <source>
        <dbReference type="Proteomes" id="UP001159427"/>
    </source>
</evidence>